<reference evidence="6" key="1">
    <citation type="journal article" date="2018" name="Genome Biol.">
        <title>SKESA: strategic k-mer extension for scrupulous assemblies.</title>
        <authorList>
            <person name="Souvorov A."/>
            <person name="Agarwala R."/>
            <person name="Lipman D.J."/>
        </authorList>
    </citation>
    <scope>NUCLEOTIDE SEQUENCE</scope>
    <source>
        <strain evidence="6">Salmonella enterica</strain>
    </source>
</reference>
<comment type="caution">
    <text evidence="6">The sequence shown here is derived from an EMBL/GenBank/DDBJ whole genome shotgun (WGS) entry which is preliminary data.</text>
</comment>
<dbReference type="EMBL" id="DAAFYI010000075">
    <property type="protein sequence ID" value="HAB2010826.1"/>
    <property type="molecule type" value="Genomic_DNA"/>
</dbReference>
<gene>
    <name evidence="2" type="ORF">GB037_18575</name>
    <name evidence="6" type="ORF">GB614_08275</name>
    <name evidence="3" type="ORF">GBV61_08090</name>
    <name evidence="1" type="ORF">GBX92_10625</name>
    <name evidence="4" type="ORF">GBY45_11650</name>
    <name evidence="5" type="ORF">GBZ53_07930</name>
</gene>
<evidence type="ECO:0000313" key="3">
    <source>
        <dbReference type="EMBL" id="HAB3819202.1"/>
    </source>
</evidence>
<proteinExistence type="predicted"/>
<dbReference type="AlphaFoldDB" id="A0A6Y5L113"/>
<name>A0A6Y5L113_SALET</name>
<organism evidence="6">
    <name type="scientific">Salmonella enterica I</name>
    <dbReference type="NCBI Taxonomy" id="59201"/>
    <lineage>
        <taxon>Bacteria</taxon>
        <taxon>Pseudomonadati</taxon>
        <taxon>Pseudomonadota</taxon>
        <taxon>Gammaproteobacteria</taxon>
        <taxon>Enterobacterales</taxon>
        <taxon>Enterobacteriaceae</taxon>
        <taxon>Salmonella</taxon>
    </lineage>
</organism>
<evidence type="ECO:0000313" key="2">
    <source>
        <dbReference type="EMBL" id="HAB2010826.1"/>
    </source>
</evidence>
<dbReference type="EMBL" id="DAAGNR010000003">
    <property type="protein sequence ID" value="HAB3819202.1"/>
    <property type="molecule type" value="Genomic_DNA"/>
</dbReference>
<dbReference type="EMBL" id="DAAHJG010000004">
    <property type="protein sequence ID" value="HAB6334309.1"/>
    <property type="molecule type" value="Genomic_DNA"/>
</dbReference>
<evidence type="ECO:0000313" key="1">
    <source>
        <dbReference type="EMBL" id="HAB1650515.1"/>
    </source>
</evidence>
<dbReference type="EMBL" id="DAAGPO010000006">
    <property type="protein sequence ID" value="HAB4031833.1"/>
    <property type="molecule type" value="Genomic_DNA"/>
</dbReference>
<evidence type="ECO:0000313" key="5">
    <source>
        <dbReference type="EMBL" id="HAB4678123.1"/>
    </source>
</evidence>
<sequence length="102" mass="12365">MNINDFEQYEGYWEIIDENLFDEVFYMDLIEKLEPTEKVIKAIELMSYIFTDDRMEILEEIRMMDMLAQADMFDLWFDIIKSRDYLESVAKTVIYYSIGMPV</sequence>
<dbReference type="RefSeq" id="WP_058821426.1">
    <property type="nucleotide sequence ID" value="NZ_JABFYP010000010.1"/>
</dbReference>
<protein>
    <submittedName>
        <fullName evidence="6">Uncharacterized protein</fullName>
    </submittedName>
</protein>
<dbReference type="EMBL" id="DAAFVE010000005">
    <property type="protein sequence ID" value="HAB1650515.1"/>
    <property type="molecule type" value="Genomic_DNA"/>
</dbReference>
<evidence type="ECO:0000313" key="4">
    <source>
        <dbReference type="EMBL" id="HAB4031833.1"/>
    </source>
</evidence>
<dbReference type="EMBL" id="DAAGVC010000003">
    <property type="protein sequence ID" value="HAB4678123.1"/>
    <property type="molecule type" value="Genomic_DNA"/>
</dbReference>
<accession>A0A6Y5L113</accession>
<evidence type="ECO:0000313" key="6">
    <source>
        <dbReference type="EMBL" id="HAB6334309.1"/>
    </source>
</evidence>
<reference evidence="6" key="2">
    <citation type="submission" date="2019-10" db="EMBL/GenBank/DDBJ databases">
        <authorList>
            <consortium name="NCBI Pathogen Detection Project"/>
        </authorList>
    </citation>
    <scope>NUCLEOTIDE SEQUENCE</scope>
    <source>
        <strain evidence="6">Salmonella enterica</strain>
    </source>
</reference>